<dbReference type="GeneID" id="83216129"/>
<keyword evidence="1" id="KW-0732">Signal</keyword>
<keyword evidence="3" id="KW-1185">Reference proteome</keyword>
<proteinExistence type="predicted"/>
<gene>
    <name evidence="2" type="ORF">O0I10_008722</name>
</gene>
<dbReference type="EMBL" id="JARTCD010000047">
    <property type="protein sequence ID" value="KAJ8655633.1"/>
    <property type="molecule type" value="Genomic_DNA"/>
</dbReference>
<feature type="chain" id="PRO_5042233797" evidence="1">
    <location>
        <begin position="25"/>
        <end position="126"/>
    </location>
</feature>
<accession>A0AAD7UYZ1</accession>
<evidence type="ECO:0000256" key="1">
    <source>
        <dbReference type="SAM" id="SignalP"/>
    </source>
</evidence>
<name>A0AAD7UYZ1_9FUNG</name>
<evidence type="ECO:0000313" key="2">
    <source>
        <dbReference type="EMBL" id="KAJ8655633.1"/>
    </source>
</evidence>
<evidence type="ECO:0000313" key="3">
    <source>
        <dbReference type="Proteomes" id="UP001234581"/>
    </source>
</evidence>
<dbReference type="AlphaFoldDB" id="A0AAD7UYZ1"/>
<protein>
    <submittedName>
        <fullName evidence="2">Uncharacterized protein</fullName>
    </submittedName>
</protein>
<reference evidence="2 3" key="1">
    <citation type="submission" date="2023-03" db="EMBL/GenBank/DDBJ databases">
        <title>Genome sequence of Lichtheimia ornata CBS 291.66.</title>
        <authorList>
            <person name="Mohabir J.T."/>
            <person name="Shea T.P."/>
            <person name="Kurbessoian T."/>
            <person name="Berby B."/>
            <person name="Fontaine J."/>
            <person name="Livny J."/>
            <person name="Gnirke A."/>
            <person name="Stajich J.E."/>
            <person name="Cuomo C.A."/>
        </authorList>
    </citation>
    <scope>NUCLEOTIDE SEQUENCE [LARGE SCALE GENOMIC DNA]</scope>
    <source>
        <strain evidence="2">CBS 291.66</strain>
    </source>
</reference>
<dbReference type="RefSeq" id="XP_058340546.1">
    <property type="nucleotide sequence ID" value="XM_058488723.1"/>
</dbReference>
<comment type="caution">
    <text evidence="2">The sequence shown here is derived from an EMBL/GenBank/DDBJ whole genome shotgun (WGS) entry which is preliminary data.</text>
</comment>
<organism evidence="2 3">
    <name type="scientific">Lichtheimia ornata</name>
    <dbReference type="NCBI Taxonomy" id="688661"/>
    <lineage>
        <taxon>Eukaryota</taxon>
        <taxon>Fungi</taxon>
        <taxon>Fungi incertae sedis</taxon>
        <taxon>Mucoromycota</taxon>
        <taxon>Mucoromycotina</taxon>
        <taxon>Mucoromycetes</taxon>
        <taxon>Mucorales</taxon>
        <taxon>Lichtheimiaceae</taxon>
        <taxon>Lichtheimia</taxon>
    </lineage>
</organism>
<sequence>MLKFFAGITAVALTLIAMPVTSQGTYECDLPGDSIEVFKDGFNADLVDIGGCKQYQKGMETFYDCFAESNFNIRRGIDFAKCWNGDVNCTKAYEQTGICISWKCTMDKKKYDQLIADDIGVIGCKY</sequence>
<feature type="signal peptide" evidence="1">
    <location>
        <begin position="1"/>
        <end position="24"/>
    </location>
</feature>
<dbReference type="Proteomes" id="UP001234581">
    <property type="component" value="Unassembled WGS sequence"/>
</dbReference>